<sequence>MKLQAQIESWLHQQWSKKGVFSLVMRPLSKLAQYYIKYQSQQPRAQLPFSAPPIIVVGNIIVGGAGKTPVVLALCEYLKNQGWQPGIISRGYGVTINGPARVGQGILSAADFGDEPSLIAQQTGVPIAVHPQRVQALTALCQQHPEVNVVIADDGLQHQALPRDIEIIVQDQRGIGNGLVLPAGPLREPPSRLQHADWLITQLPARSSMPATPAPTTANRSVTMRLQATQMQQLHTGKRLTFGDWLAQYRQCSMTALAAIGQPQRFFSMLEQAGLQLEQCIAHADHHPIAASTFSQQTASILLITAKDAVKCTDISDPRIWVVHVAPQFTPSTWLVDLEQKLHELTLLG</sequence>
<dbReference type="Pfam" id="PF02606">
    <property type="entry name" value="LpxK"/>
    <property type="match status" value="1"/>
</dbReference>
<evidence type="ECO:0000256" key="2">
    <source>
        <dbReference type="ARBA" id="ARBA00004870"/>
    </source>
</evidence>
<comment type="caution">
    <text evidence="14">The sequence shown here is derived from an EMBL/GenBank/DDBJ whole genome shotgun (WGS) entry which is preliminary data.</text>
</comment>
<dbReference type="InterPro" id="IPR003758">
    <property type="entry name" value="LpxK"/>
</dbReference>
<keyword evidence="9 13" id="KW-0418">Kinase</keyword>
<dbReference type="RefSeq" id="WP_345369222.1">
    <property type="nucleotide sequence ID" value="NZ_BAABKD010000002.1"/>
</dbReference>
<accession>A0ABP9LYL9</accession>
<organism evidence="14 15">
    <name type="scientific">Paenalcaligenes hermetiae</name>
    <dbReference type="NCBI Taxonomy" id="1157987"/>
    <lineage>
        <taxon>Bacteria</taxon>
        <taxon>Pseudomonadati</taxon>
        <taxon>Pseudomonadota</taxon>
        <taxon>Betaproteobacteria</taxon>
        <taxon>Burkholderiales</taxon>
        <taxon>Alcaligenaceae</taxon>
        <taxon>Paenalcaligenes</taxon>
    </lineage>
</organism>
<evidence type="ECO:0000256" key="3">
    <source>
        <dbReference type="ARBA" id="ARBA00012071"/>
    </source>
</evidence>
<keyword evidence="7 13" id="KW-0808">Transferase</keyword>
<dbReference type="Proteomes" id="UP001500227">
    <property type="component" value="Unassembled WGS sequence"/>
</dbReference>
<keyword evidence="8 13" id="KW-0547">Nucleotide-binding</keyword>
<evidence type="ECO:0000256" key="4">
    <source>
        <dbReference type="ARBA" id="ARBA00016436"/>
    </source>
</evidence>
<evidence type="ECO:0000256" key="10">
    <source>
        <dbReference type="ARBA" id="ARBA00022840"/>
    </source>
</evidence>
<evidence type="ECO:0000256" key="6">
    <source>
        <dbReference type="ARBA" id="ARBA00022556"/>
    </source>
</evidence>
<evidence type="ECO:0000256" key="1">
    <source>
        <dbReference type="ARBA" id="ARBA00002274"/>
    </source>
</evidence>
<reference evidence="15" key="1">
    <citation type="journal article" date="2019" name="Int. J. Syst. Evol. Microbiol.">
        <title>The Global Catalogue of Microorganisms (GCM) 10K type strain sequencing project: providing services to taxonomists for standard genome sequencing and annotation.</title>
        <authorList>
            <consortium name="The Broad Institute Genomics Platform"/>
            <consortium name="The Broad Institute Genome Sequencing Center for Infectious Disease"/>
            <person name="Wu L."/>
            <person name="Ma J."/>
        </authorList>
    </citation>
    <scope>NUCLEOTIDE SEQUENCE [LARGE SCALE GENOMIC DNA]</scope>
    <source>
        <strain evidence="15">JCM 18423</strain>
    </source>
</reference>
<evidence type="ECO:0000256" key="12">
    <source>
        <dbReference type="ARBA" id="ARBA00029757"/>
    </source>
</evidence>
<feature type="binding site" evidence="13">
    <location>
        <begin position="61"/>
        <end position="68"/>
    </location>
    <ligand>
        <name>ATP</name>
        <dbReference type="ChEBI" id="CHEBI:30616"/>
    </ligand>
</feature>
<dbReference type="InterPro" id="IPR027417">
    <property type="entry name" value="P-loop_NTPase"/>
</dbReference>
<proteinExistence type="inferred from homology"/>
<gene>
    <name evidence="13 14" type="primary">lpxK</name>
    <name evidence="14" type="ORF">GCM10023337_03920</name>
</gene>
<keyword evidence="6 13" id="KW-0441">Lipid A biosynthesis</keyword>
<evidence type="ECO:0000313" key="15">
    <source>
        <dbReference type="Proteomes" id="UP001500227"/>
    </source>
</evidence>
<dbReference type="SUPFAM" id="SSF52540">
    <property type="entry name" value="P-loop containing nucleoside triphosphate hydrolases"/>
    <property type="match status" value="1"/>
</dbReference>
<evidence type="ECO:0000256" key="7">
    <source>
        <dbReference type="ARBA" id="ARBA00022679"/>
    </source>
</evidence>
<evidence type="ECO:0000256" key="13">
    <source>
        <dbReference type="HAMAP-Rule" id="MF_00409"/>
    </source>
</evidence>
<evidence type="ECO:0000256" key="11">
    <source>
        <dbReference type="ARBA" id="ARBA00023098"/>
    </source>
</evidence>
<dbReference type="HAMAP" id="MF_00409">
    <property type="entry name" value="LpxK"/>
    <property type="match status" value="1"/>
</dbReference>
<comment type="pathway">
    <text evidence="2 13">Glycolipid biosynthesis; lipid IV(A) biosynthesis; lipid IV(A) from (3R)-3-hydroxytetradecanoyl-[acyl-carrier-protein] and UDP-N-acetyl-alpha-D-glucosamine: step 6/6.</text>
</comment>
<name>A0ABP9LYL9_9BURK</name>
<keyword evidence="5 13" id="KW-0444">Lipid biosynthesis</keyword>
<keyword evidence="11 13" id="KW-0443">Lipid metabolism</keyword>
<dbReference type="PANTHER" id="PTHR42724">
    <property type="entry name" value="TETRAACYLDISACCHARIDE 4'-KINASE"/>
    <property type="match status" value="1"/>
</dbReference>
<comment type="similarity">
    <text evidence="13">Belongs to the LpxK family.</text>
</comment>
<evidence type="ECO:0000256" key="9">
    <source>
        <dbReference type="ARBA" id="ARBA00022777"/>
    </source>
</evidence>
<evidence type="ECO:0000313" key="14">
    <source>
        <dbReference type="EMBL" id="GAA5085332.1"/>
    </source>
</evidence>
<dbReference type="NCBIfam" id="TIGR00682">
    <property type="entry name" value="lpxK"/>
    <property type="match status" value="1"/>
</dbReference>
<evidence type="ECO:0000256" key="8">
    <source>
        <dbReference type="ARBA" id="ARBA00022741"/>
    </source>
</evidence>
<dbReference type="EC" id="2.7.1.130" evidence="3 13"/>
<keyword evidence="15" id="KW-1185">Reference proteome</keyword>
<keyword evidence="10 13" id="KW-0067">ATP-binding</keyword>
<protein>
    <recommendedName>
        <fullName evidence="4 13">Tetraacyldisaccharide 4'-kinase</fullName>
        <ecNumber evidence="3 13">2.7.1.130</ecNumber>
    </recommendedName>
    <alternativeName>
        <fullName evidence="12 13">Lipid A 4'-kinase</fullName>
    </alternativeName>
</protein>
<dbReference type="EMBL" id="BAABKD010000002">
    <property type="protein sequence ID" value="GAA5085332.1"/>
    <property type="molecule type" value="Genomic_DNA"/>
</dbReference>
<evidence type="ECO:0000256" key="5">
    <source>
        <dbReference type="ARBA" id="ARBA00022516"/>
    </source>
</evidence>
<comment type="function">
    <text evidence="1 13">Transfers the gamma-phosphate of ATP to the 4'-position of a tetraacyldisaccharide 1-phosphate intermediate (termed DS-1-P) to form tetraacyldisaccharide 1,4'-bis-phosphate (lipid IVA).</text>
</comment>
<dbReference type="PANTHER" id="PTHR42724:SF1">
    <property type="entry name" value="TETRAACYLDISACCHARIDE 4'-KINASE, MITOCHONDRIAL-RELATED"/>
    <property type="match status" value="1"/>
</dbReference>
<comment type="catalytic activity">
    <reaction evidence="13">
        <text>a lipid A disaccharide + ATP = a lipid IVA + ADP + H(+)</text>
        <dbReference type="Rhea" id="RHEA:67840"/>
        <dbReference type="ChEBI" id="CHEBI:15378"/>
        <dbReference type="ChEBI" id="CHEBI:30616"/>
        <dbReference type="ChEBI" id="CHEBI:176343"/>
        <dbReference type="ChEBI" id="CHEBI:176425"/>
        <dbReference type="ChEBI" id="CHEBI:456216"/>
        <dbReference type="EC" id="2.7.1.130"/>
    </reaction>
</comment>